<accession>A0ABD2Q1D0</accession>
<name>A0ABD2Q1D0_9PLAT</name>
<dbReference type="EMBL" id="JBJKFK010001305">
    <property type="protein sequence ID" value="KAL3313439.1"/>
    <property type="molecule type" value="Genomic_DNA"/>
</dbReference>
<comment type="caution">
    <text evidence="2">The sequence shown here is derived from an EMBL/GenBank/DDBJ whole genome shotgun (WGS) entry which is preliminary data.</text>
</comment>
<sequence length="389" mass="44101">MESGNKMLSKKKREIYLGKCCVNLYNLVTNVPKMMSLALHNEDDIECEPRGIVEFEIRLQETVTKENLKNDDGSNSSPNPVLQQSLHPLVVHQNSIKERLNNSFLTNASDPNPPHSEHFEECLYSVMKVTKLVALRPKIPWSIDYMTTASAYNHICMDPVSIKYKTGILKFSETVSHKSQDSGNYDSEAEGQFTYNSAVLHLVIIGLNKIFYRDGLDGKGKRVPSCSVMVEHGKTQKQTKTIHRSSSPRFLQHFEFKINRHSADEIRFTVFHVPKANDLNIDKQIKLSIGKLNLNTLPIELTEWLSIPLKGTIATLDLLVTITGLSESQLSVASKQKSPTVVTDAQMESAYSVKNLESPFISMDNKENNVYDKIRRHYVRMMTLKISKV</sequence>
<evidence type="ECO:0000313" key="3">
    <source>
        <dbReference type="Proteomes" id="UP001626550"/>
    </source>
</evidence>
<evidence type="ECO:0000259" key="1">
    <source>
        <dbReference type="PROSITE" id="PS50004"/>
    </source>
</evidence>
<reference evidence="2 3" key="1">
    <citation type="submission" date="2024-11" db="EMBL/GenBank/DDBJ databases">
        <title>Adaptive evolution of stress response genes in parasites aligns with host niche diversity.</title>
        <authorList>
            <person name="Hahn C."/>
            <person name="Resl P."/>
        </authorList>
    </citation>
    <scope>NUCLEOTIDE SEQUENCE [LARGE SCALE GENOMIC DNA]</scope>
    <source>
        <strain evidence="2">EGGRZ-B1_66</strain>
        <tissue evidence="2">Body</tissue>
    </source>
</reference>
<gene>
    <name evidence="2" type="ORF">Ciccas_007959</name>
</gene>
<protein>
    <recommendedName>
        <fullName evidence="1">C2 domain-containing protein</fullName>
    </recommendedName>
</protein>
<feature type="domain" description="C2" evidence="1">
    <location>
        <begin position="175"/>
        <end position="309"/>
    </location>
</feature>
<dbReference type="Proteomes" id="UP001626550">
    <property type="component" value="Unassembled WGS sequence"/>
</dbReference>
<organism evidence="2 3">
    <name type="scientific">Cichlidogyrus casuarinus</name>
    <dbReference type="NCBI Taxonomy" id="1844966"/>
    <lineage>
        <taxon>Eukaryota</taxon>
        <taxon>Metazoa</taxon>
        <taxon>Spiralia</taxon>
        <taxon>Lophotrochozoa</taxon>
        <taxon>Platyhelminthes</taxon>
        <taxon>Monogenea</taxon>
        <taxon>Monopisthocotylea</taxon>
        <taxon>Dactylogyridea</taxon>
        <taxon>Ancyrocephalidae</taxon>
        <taxon>Cichlidogyrus</taxon>
    </lineage>
</organism>
<dbReference type="CDD" id="cd00030">
    <property type="entry name" value="C2"/>
    <property type="match status" value="1"/>
</dbReference>
<keyword evidence="3" id="KW-1185">Reference proteome</keyword>
<dbReference type="InterPro" id="IPR000008">
    <property type="entry name" value="C2_dom"/>
</dbReference>
<dbReference type="Gene3D" id="2.60.40.150">
    <property type="entry name" value="C2 domain"/>
    <property type="match status" value="1"/>
</dbReference>
<proteinExistence type="predicted"/>
<dbReference type="SMART" id="SM00239">
    <property type="entry name" value="C2"/>
    <property type="match status" value="1"/>
</dbReference>
<dbReference type="InterPro" id="IPR035892">
    <property type="entry name" value="C2_domain_sf"/>
</dbReference>
<dbReference type="PROSITE" id="PS50004">
    <property type="entry name" value="C2"/>
    <property type="match status" value="1"/>
</dbReference>
<dbReference type="SUPFAM" id="SSF49562">
    <property type="entry name" value="C2 domain (Calcium/lipid-binding domain, CaLB)"/>
    <property type="match status" value="1"/>
</dbReference>
<evidence type="ECO:0000313" key="2">
    <source>
        <dbReference type="EMBL" id="KAL3313439.1"/>
    </source>
</evidence>
<dbReference type="Pfam" id="PF00168">
    <property type="entry name" value="C2"/>
    <property type="match status" value="1"/>
</dbReference>
<dbReference type="AlphaFoldDB" id="A0ABD2Q1D0"/>